<name>A0ABQ8BGN0_BRANA</name>
<accession>A0ABQ8BGN0</accession>
<evidence type="ECO:0000313" key="1">
    <source>
        <dbReference type="EMBL" id="KAH0903987.1"/>
    </source>
</evidence>
<dbReference type="Proteomes" id="UP000824890">
    <property type="component" value="Unassembled WGS sequence"/>
</dbReference>
<protein>
    <submittedName>
        <fullName evidence="1">Uncharacterized protein</fullName>
    </submittedName>
</protein>
<dbReference type="EMBL" id="JAGKQM010000011">
    <property type="protein sequence ID" value="KAH0903987.1"/>
    <property type="molecule type" value="Genomic_DNA"/>
</dbReference>
<evidence type="ECO:0000313" key="2">
    <source>
        <dbReference type="Proteomes" id="UP000824890"/>
    </source>
</evidence>
<organism evidence="1 2">
    <name type="scientific">Brassica napus</name>
    <name type="common">Rape</name>
    <dbReference type="NCBI Taxonomy" id="3708"/>
    <lineage>
        <taxon>Eukaryota</taxon>
        <taxon>Viridiplantae</taxon>
        <taxon>Streptophyta</taxon>
        <taxon>Embryophyta</taxon>
        <taxon>Tracheophyta</taxon>
        <taxon>Spermatophyta</taxon>
        <taxon>Magnoliopsida</taxon>
        <taxon>eudicotyledons</taxon>
        <taxon>Gunneridae</taxon>
        <taxon>Pentapetalae</taxon>
        <taxon>rosids</taxon>
        <taxon>malvids</taxon>
        <taxon>Brassicales</taxon>
        <taxon>Brassicaceae</taxon>
        <taxon>Brassiceae</taxon>
        <taxon>Brassica</taxon>
    </lineage>
</organism>
<gene>
    <name evidence="1" type="ORF">HID58_043490</name>
</gene>
<reference evidence="1 2" key="1">
    <citation type="submission" date="2021-05" db="EMBL/GenBank/DDBJ databases">
        <title>Genome Assembly of Synthetic Allotetraploid Brassica napus Reveals Homoeologous Exchanges between Subgenomes.</title>
        <authorList>
            <person name="Davis J.T."/>
        </authorList>
    </citation>
    <scope>NUCLEOTIDE SEQUENCE [LARGE SCALE GENOMIC DNA]</scope>
    <source>
        <strain evidence="2">cv. Da-Ae</strain>
        <tissue evidence="1">Seedling</tissue>
    </source>
</reference>
<keyword evidence="2" id="KW-1185">Reference proteome</keyword>
<proteinExistence type="predicted"/>
<comment type="caution">
    <text evidence="1">The sequence shown here is derived from an EMBL/GenBank/DDBJ whole genome shotgun (WGS) entry which is preliminary data.</text>
</comment>
<sequence length="363" mass="40358">MASSLGCLTDSLPQLNTSFLQLQVRVIGEKVDARSIALCFDSDLIRLLLWYMKIHFRFCLKHRTGSLDFGVTLLSFLKATLIQGSVSASLDLHTCSLSDYFLSNSVVVLELPDKTNSLQRLRQQRNLSMSLQPTRASQLVIIILDKTSALLLSESITSPSFRVTFQSSTYKSAMNRITSTKSNIPSPSSTISVHGNLAPSGEILGGTHCQERQRAGCGHAPMARRLCTRTQLIVKFFLRRYEVPAEATVRGEQRNPRPSRLSHSPMLKRYSIQMKLTQFNFSLKHSSFTVSRIYDHHQRPPIPNFDNREGNDYPSDDMLGIGDVETSPSPVVNRNVSVNTTDCTADGMVVGETTETNAPSDPC</sequence>